<evidence type="ECO:0000313" key="2">
    <source>
        <dbReference type="EMBL" id="PUU74565.1"/>
    </source>
</evidence>
<dbReference type="Proteomes" id="UP000244722">
    <property type="component" value="Unassembled WGS sequence"/>
</dbReference>
<keyword evidence="3" id="KW-1185">Reference proteome</keyword>
<protein>
    <submittedName>
        <fullName evidence="2">Uncharacterized protein</fullName>
    </submittedName>
</protein>
<gene>
    <name evidence="2" type="ORF">B9Z19DRAFT_1133076</name>
</gene>
<feature type="transmembrane region" description="Helical" evidence="1">
    <location>
        <begin position="25"/>
        <end position="45"/>
    </location>
</feature>
<evidence type="ECO:0000256" key="1">
    <source>
        <dbReference type="SAM" id="Phobius"/>
    </source>
</evidence>
<dbReference type="AlphaFoldDB" id="A0A2T6ZGF7"/>
<organism evidence="2 3">
    <name type="scientific">Tuber borchii</name>
    <name type="common">White truffle</name>
    <dbReference type="NCBI Taxonomy" id="42251"/>
    <lineage>
        <taxon>Eukaryota</taxon>
        <taxon>Fungi</taxon>
        <taxon>Dikarya</taxon>
        <taxon>Ascomycota</taxon>
        <taxon>Pezizomycotina</taxon>
        <taxon>Pezizomycetes</taxon>
        <taxon>Pezizales</taxon>
        <taxon>Tuberaceae</taxon>
        <taxon>Tuber</taxon>
    </lineage>
</organism>
<sequence length="51" mass="5198">MDKSSGEDIMKAISETVSEMAISSAYIWFAGSAVGGTGGVAAAHASGDRYR</sequence>
<keyword evidence="1" id="KW-0472">Membrane</keyword>
<evidence type="ECO:0000313" key="3">
    <source>
        <dbReference type="Proteomes" id="UP000244722"/>
    </source>
</evidence>
<name>A0A2T6ZGF7_TUBBO</name>
<comment type="caution">
    <text evidence="2">The sequence shown here is derived from an EMBL/GenBank/DDBJ whole genome shotgun (WGS) entry which is preliminary data.</text>
</comment>
<accession>A0A2T6ZGF7</accession>
<proteinExistence type="predicted"/>
<dbReference type="EMBL" id="NESQ01000291">
    <property type="protein sequence ID" value="PUU74565.1"/>
    <property type="molecule type" value="Genomic_DNA"/>
</dbReference>
<keyword evidence="1" id="KW-0812">Transmembrane</keyword>
<keyword evidence="1" id="KW-1133">Transmembrane helix</keyword>
<reference evidence="2 3" key="1">
    <citation type="submission" date="2017-04" db="EMBL/GenBank/DDBJ databases">
        <title>Draft genome sequence of Tuber borchii Vittad., a whitish edible truffle.</title>
        <authorList>
            <consortium name="DOE Joint Genome Institute"/>
            <person name="Murat C."/>
            <person name="Kuo A."/>
            <person name="Barry K.W."/>
            <person name="Clum A."/>
            <person name="Dockter R.B."/>
            <person name="Fauchery L."/>
            <person name="Iotti M."/>
            <person name="Kohler A."/>
            <person name="Labutti K."/>
            <person name="Lindquist E.A."/>
            <person name="Lipzen A."/>
            <person name="Ohm R.A."/>
            <person name="Wang M."/>
            <person name="Grigoriev I.V."/>
            <person name="Zambonelli A."/>
            <person name="Martin F.M."/>
        </authorList>
    </citation>
    <scope>NUCLEOTIDE SEQUENCE [LARGE SCALE GENOMIC DNA]</scope>
    <source>
        <strain evidence="2 3">Tbo3840</strain>
    </source>
</reference>